<dbReference type="EMBL" id="UYRR01005373">
    <property type="protein sequence ID" value="VDK21756.1"/>
    <property type="molecule type" value="Genomic_DNA"/>
</dbReference>
<feature type="region of interest" description="Disordered" evidence="1">
    <location>
        <begin position="17"/>
        <end position="110"/>
    </location>
</feature>
<dbReference type="AlphaFoldDB" id="A0A0M3J7S9"/>
<evidence type="ECO:0000256" key="1">
    <source>
        <dbReference type="SAM" id="MobiDB-lite"/>
    </source>
</evidence>
<protein>
    <submittedName>
        <fullName evidence="4">Serine/threonine-protein kinase DDB_G0282963</fullName>
    </submittedName>
</protein>
<dbReference type="Proteomes" id="UP000267096">
    <property type="component" value="Unassembled WGS sequence"/>
</dbReference>
<reference evidence="4" key="1">
    <citation type="submission" date="2017-02" db="UniProtKB">
        <authorList>
            <consortium name="WormBaseParasite"/>
        </authorList>
    </citation>
    <scope>IDENTIFICATION</scope>
</reference>
<accession>A0A0M3J7S9</accession>
<gene>
    <name evidence="2" type="ORF">ASIM_LOCUS3462</name>
</gene>
<dbReference type="WBParaSite" id="ASIM_0000362701-mRNA-1">
    <property type="protein sequence ID" value="ASIM_0000362701-mRNA-1"/>
    <property type="gene ID" value="ASIM_0000362701"/>
</dbReference>
<evidence type="ECO:0000313" key="3">
    <source>
        <dbReference type="Proteomes" id="UP000267096"/>
    </source>
</evidence>
<organism evidence="4">
    <name type="scientific">Anisakis simplex</name>
    <name type="common">Herring worm</name>
    <dbReference type="NCBI Taxonomy" id="6269"/>
    <lineage>
        <taxon>Eukaryota</taxon>
        <taxon>Metazoa</taxon>
        <taxon>Ecdysozoa</taxon>
        <taxon>Nematoda</taxon>
        <taxon>Chromadorea</taxon>
        <taxon>Rhabditida</taxon>
        <taxon>Spirurina</taxon>
        <taxon>Ascaridomorpha</taxon>
        <taxon>Ascaridoidea</taxon>
        <taxon>Anisakidae</taxon>
        <taxon>Anisakis</taxon>
        <taxon>Anisakis simplex complex</taxon>
    </lineage>
</organism>
<feature type="compositionally biased region" description="Low complexity" evidence="1">
    <location>
        <begin position="20"/>
        <end position="75"/>
    </location>
</feature>
<proteinExistence type="predicted"/>
<feature type="compositionally biased region" description="Polar residues" evidence="1">
    <location>
        <begin position="76"/>
        <end position="110"/>
    </location>
</feature>
<reference evidence="2 3" key="2">
    <citation type="submission" date="2018-11" db="EMBL/GenBank/DDBJ databases">
        <authorList>
            <consortium name="Pathogen Informatics"/>
        </authorList>
    </citation>
    <scope>NUCLEOTIDE SEQUENCE [LARGE SCALE GENOMIC DNA]</scope>
</reference>
<name>A0A0M3J7S9_ANISI</name>
<evidence type="ECO:0000313" key="2">
    <source>
        <dbReference type="EMBL" id="VDK21756.1"/>
    </source>
</evidence>
<keyword evidence="3" id="KW-1185">Reference proteome</keyword>
<evidence type="ECO:0000313" key="4">
    <source>
        <dbReference type="WBParaSite" id="ASIM_0000362701-mRNA-1"/>
    </source>
</evidence>
<sequence>MLIRMLESFCPHKAKKNFSSRENLSSSPSEMSPTSCSPSSSDTIQSARRTNNNNTSSNNNNSSNSTANANNLRTNGHLQQQSRSANGNTVQNGNADTGNENGLNRQTSGNESYEDIEIHILKIEMNKQFANSPIDVTGVSSLLSNHPLKQGKCSILNATNFVAILQR</sequence>